<accession>A0A175WCR1</accession>
<keyword evidence="2" id="KW-1185">Reference proteome</keyword>
<dbReference type="Gene3D" id="3.40.50.2300">
    <property type="match status" value="1"/>
</dbReference>
<dbReference type="Proteomes" id="UP000078237">
    <property type="component" value="Unassembled WGS sequence"/>
</dbReference>
<evidence type="ECO:0000313" key="2">
    <source>
        <dbReference type="Proteomes" id="UP000078237"/>
    </source>
</evidence>
<dbReference type="OrthoDB" id="10252740at2759"/>
<protein>
    <submittedName>
        <fullName evidence="1">Protein argonaute</fullName>
    </submittedName>
</protein>
<reference evidence="1 2" key="1">
    <citation type="journal article" date="2016" name="Genome Announc.">
        <title>Genome Sequence of Madurella mycetomatis mm55, Isolated from a Human Mycetoma Case in Sudan.</title>
        <authorList>
            <person name="Smit S."/>
            <person name="Derks M.F."/>
            <person name="Bervoets S."/>
            <person name="Fahal A."/>
            <person name="van Leeuwen W."/>
            <person name="van Belkum A."/>
            <person name="van de Sande W.W."/>
        </authorList>
    </citation>
    <scope>NUCLEOTIDE SEQUENCE [LARGE SCALE GENOMIC DNA]</scope>
    <source>
        <strain evidence="2">mm55</strain>
    </source>
</reference>
<name>A0A175WCR1_9PEZI</name>
<sequence length="191" mass="21746">MTTRQRDPMQNLGRFLRESTSALIIRPRPTNQAGQEIKVGVNQFRVQNLTNPDVYQYDGCNRQPPRPPRTKLISPQVRIIHEPKSSSMESYRGHGGVIQRDPVVLNPPRGTRYDAIVSDVYQKCGVTNKTTPQIMFFILKDKNAMVYDRLKRFSDVENAALAQMLQAQHARRNQAQYCSDVCMKVNSKPGG</sequence>
<organism evidence="1 2">
    <name type="scientific">Madurella mycetomatis</name>
    <dbReference type="NCBI Taxonomy" id="100816"/>
    <lineage>
        <taxon>Eukaryota</taxon>
        <taxon>Fungi</taxon>
        <taxon>Dikarya</taxon>
        <taxon>Ascomycota</taxon>
        <taxon>Pezizomycotina</taxon>
        <taxon>Sordariomycetes</taxon>
        <taxon>Sordariomycetidae</taxon>
        <taxon>Sordariales</taxon>
        <taxon>Sordariales incertae sedis</taxon>
        <taxon>Madurella</taxon>
    </lineage>
</organism>
<proteinExistence type="predicted"/>
<comment type="caution">
    <text evidence="1">The sequence shown here is derived from an EMBL/GenBank/DDBJ whole genome shotgun (WGS) entry which is preliminary data.</text>
</comment>
<evidence type="ECO:0000313" key="1">
    <source>
        <dbReference type="EMBL" id="KXX80714.1"/>
    </source>
</evidence>
<dbReference type="STRING" id="100816.A0A175WCR1"/>
<gene>
    <name evidence="1" type="ORF">MMYC01_203817</name>
</gene>
<dbReference type="AlphaFoldDB" id="A0A175WCR1"/>
<dbReference type="VEuPathDB" id="FungiDB:MMYC01_203817"/>
<dbReference type="EMBL" id="LCTW02000052">
    <property type="protein sequence ID" value="KXX80714.1"/>
    <property type="molecule type" value="Genomic_DNA"/>
</dbReference>